<evidence type="ECO:0000256" key="5">
    <source>
        <dbReference type="ARBA" id="ARBA00022989"/>
    </source>
</evidence>
<reference evidence="8" key="1">
    <citation type="submission" date="2020-06" db="EMBL/GenBank/DDBJ databases">
        <title>Draft genome of Bugula neritina, a colonial animal packing powerful symbionts and potential medicines.</title>
        <authorList>
            <person name="Rayko M."/>
        </authorList>
    </citation>
    <scope>NUCLEOTIDE SEQUENCE [LARGE SCALE GENOMIC DNA]</scope>
    <source>
        <strain evidence="8">Kwan_BN1</strain>
    </source>
</reference>
<dbReference type="OrthoDB" id="1641903at2759"/>
<feature type="transmembrane region" description="Helical" evidence="7">
    <location>
        <begin position="186"/>
        <end position="207"/>
    </location>
</feature>
<feature type="transmembrane region" description="Helical" evidence="7">
    <location>
        <begin position="458"/>
        <end position="479"/>
    </location>
</feature>
<keyword evidence="9" id="KW-1185">Reference proteome</keyword>
<name>A0A7J7KQE8_BUGNE</name>
<evidence type="ECO:0000256" key="1">
    <source>
        <dbReference type="ARBA" id="ARBA00004141"/>
    </source>
</evidence>
<dbReference type="InterPro" id="IPR006042">
    <property type="entry name" value="Xan_ur_permease"/>
</dbReference>
<evidence type="ECO:0000256" key="4">
    <source>
        <dbReference type="ARBA" id="ARBA00022692"/>
    </source>
</evidence>
<dbReference type="Proteomes" id="UP000593567">
    <property type="component" value="Unassembled WGS sequence"/>
</dbReference>
<evidence type="ECO:0000256" key="7">
    <source>
        <dbReference type="SAM" id="Phobius"/>
    </source>
</evidence>
<dbReference type="InterPro" id="IPR006043">
    <property type="entry name" value="NCS2"/>
</dbReference>
<feature type="transmembrane region" description="Helical" evidence="7">
    <location>
        <begin position="428"/>
        <end position="452"/>
    </location>
</feature>
<feature type="transmembrane region" description="Helical" evidence="7">
    <location>
        <begin position="52"/>
        <end position="78"/>
    </location>
</feature>
<organism evidence="8 9">
    <name type="scientific">Bugula neritina</name>
    <name type="common">Brown bryozoan</name>
    <name type="synonym">Sertularia neritina</name>
    <dbReference type="NCBI Taxonomy" id="10212"/>
    <lineage>
        <taxon>Eukaryota</taxon>
        <taxon>Metazoa</taxon>
        <taxon>Spiralia</taxon>
        <taxon>Lophotrochozoa</taxon>
        <taxon>Bryozoa</taxon>
        <taxon>Gymnolaemata</taxon>
        <taxon>Cheilostomatida</taxon>
        <taxon>Flustrina</taxon>
        <taxon>Buguloidea</taxon>
        <taxon>Bugulidae</taxon>
        <taxon>Bugula</taxon>
    </lineage>
</organism>
<evidence type="ECO:0000313" key="9">
    <source>
        <dbReference type="Proteomes" id="UP000593567"/>
    </source>
</evidence>
<keyword evidence="4 7" id="KW-0812">Transmembrane</keyword>
<feature type="transmembrane region" description="Helical" evidence="7">
    <location>
        <begin position="213"/>
        <end position="235"/>
    </location>
</feature>
<evidence type="ECO:0000313" key="8">
    <source>
        <dbReference type="EMBL" id="KAF6040411.1"/>
    </source>
</evidence>
<comment type="caution">
    <text evidence="8">The sequence shown here is derived from an EMBL/GenBank/DDBJ whole genome shotgun (WGS) entry which is preliminary data.</text>
</comment>
<dbReference type="Pfam" id="PF00860">
    <property type="entry name" value="Xan_ur_permease"/>
    <property type="match status" value="1"/>
</dbReference>
<evidence type="ECO:0000256" key="6">
    <source>
        <dbReference type="ARBA" id="ARBA00023136"/>
    </source>
</evidence>
<dbReference type="AlphaFoldDB" id="A0A7J7KQE8"/>
<keyword evidence="6 7" id="KW-0472">Membrane</keyword>
<proteinExistence type="inferred from homology"/>
<feature type="transmembrane region" description="Helical" evidence="7">
    <location>
        <begin position="242"/>
        <end position="260"/>
    </location>
</feature>
<dbReference type="GO" id="GO:0022857">
    <property type="term" value="F:transmembrane transporter activity"/>
    <property type="evidence" value="ECO:0007669"/>
    <property type="project" value="InterPro"/>
</dbReference>
<dbReference type="PANTHER" id="PTHR11119">
    <property type="entry name" value="XANTHINE-URACIL / VITAMIN C PERMEASE FAMILY MEMBER"/>
    <property type="match status" value="1"/>
</dbReference>
<accession>A0A7J7KQE8</accession>
<dbReference type="EMBL" id="VXIV02000145">
    <property type="protein sequence ID" value="KAF6040411.1"/>
    <property type="molecule type" value="Genomic_DNA"/>
</dbReference>
<keyword evidence="5 7" id="KW-1133">Transmembrane helix</keyword>
<evidence type="ECO:0000256" key="2">
    <source>
        <dbReference type="ARBA" id="ARBA00008821"/>
    </source>
</evidence>
<comment type="similarity">
    <text evidence="2">Belongs to the nucleobase:cation symporter-2 (NCS2) (TC 2.A.40) family.</text>
</comment>
<evidence type="ECO:0008006" key="10">
    <source>
        <dbReference type="Google" id="ProtNLM"/>
    </source>
</evidence>
<keyword evidence="3" id="KW-0813">Transport</keyword>
<gene>
    <name evidence="8" type="ORF">EB796_001285</name>
</gene>
<evidence type="ECO:0000256" key="3">
    <source>
        <dbReference type="ARBA" id="ARBA00022448"/>
    </source>
</evidence>
<dbReference type="GO" id="GO:0005886">
    <property type="term" value="C:plasma membrane"/>
    <property type="evidence" value="ECO:0007669"/>
    <property type="project" value="UniProtKB-ARBA"/>
</dbReference>
<comment type="subcellular location">
    <subcellularLocation>
        <location evidence="1">Membrane</location>
        <topology evidence="1">Multi-pass membrane protein</topology>
    </subcellularLocation>
</comment>
<feature type="transmembrane region" description="Helical" evidence="7">
    <location>
        <begin position="280"/>
        <end position="302"/>
    </location>
</feature>
<protein>
    <recommendedName>
        <fullName evidence="10">SLC23A2</fullName>
    </recommendedName>
</protein>
<sequence>MHDLFEPMAEREHDKIEVAKKKMPINNDDKVEPTKSIDDLPKLQYAIEDVPPWYICIVLGLQHFLTLATTVISAPLIISAPLCIQVGQETDELAKAEIIGTIFVVAGINTFLQTLFGCRLPIVQGGSAAFLPPLFAIASTFGDCPTVLPMGSNLTEFYIMNPNSTEPVVINGSEEHREAWRARMRAVQGTLMVASVLEILVGFSGIMGLLLKFIGPIVITVTISLIGLSLANLAANIAANQWGIAFLTFALILIFSQYMAKIKIPSYSNGKCSKSLGYPIFQLFPVILAILVAYIVSVILTYTDVFPDDKDHIYYKARTDSRISVLTSAKWFRFPYPGQWGKPTVTVAGIFGMLAGIVASMVESIGDYYVAARLSGAPPPTTAAINRGIGMEGVGCLVAAAWGTGSGTTSFSQNIGALSITQVGSRRVIQVAAVFMVVAGVFTKFCAVLITLPDPVMGGMYLAMFGMITSVGLSNLQFVDLNSSRNLL</sequence>
<dbReference type="PROSITE" id="PS01116">
    <property type="entry name" value="XANTH_URACIL_PERMASE"/>
    <property type="match status" value="1"/>
</dbReference>